<dbReference type="Proteomes" id="UP000887569">
    <property type="component" value="Unplaced"/>
</dbReference>
<organism evidence="2 3">
    <name type="scientific">Parascaris univalens</name>
    <name type="common">Nematode worm</name>
    <dbReference type="NCBI Taxonomy" id="6257"/>
    <lineage>
        <taxon>Eukaryota</taxon>
        <taxon>Metazoa</taxon>
        <taxon>Ecdysozoa</taxon>
        <taxon>Nematoda</taxon>
        <taxon>Chromadorea</taxon>
        <taxon>Rhabditida</taxon>
        <taxon>Spirurina</taxon>
        <taxon>Ascaridomorpha</taxon>
        <taxon>Ascaridoidea</taxon>
        <taxon>Ascarididae</taxon>
        <taxon>Parascaris</taxon>
    </lineage>
</organism>
<evidence type="ECO:0000313" key="2">
    <source>
        <dbReference type="Proteomes" id="UP000887569"/>
    </source>
</evidence>
<protein>
    <submittedName>
        <fullName evidence="3">Uncharacterized protein</fullName>
    </submittedName>
</protein>
<evidence type="ECO:0000313" key="3">
    <source>
        <dbReference type="WBParaSite" id="PgB01_g247_t06"/>
    </source>
</evidence>
<name>A0A914ZFE7_PARUN</name>
<accession>A0A914ZFE7</accession>
<feature type="transmembrane region" description="Helical" evidence="1">
    <location>
        <begin position="29"/>
        <end position="49"/>
    </location>
</feature>
<keyword evidence="1" id="KW-1133">Transmembrane helix</keyword>
<proteinExistence type="predicted"/>
<evidence type="ECO:0000256" key="1">
    <source>
        <dbReference type="SAM" id="Phobius"/>
    </source>
</evidence>
<dbReference type="WBParaSite" id="PgB01_g247_t06">
    <property type="protein sequence ID" value="PgB01_g247_t06"/>
    <property type="gene ID" value="PgB01_g247"/>
</dbReference>
<keyword evidence="1" id="KW-0472">Membrane</keyword>
<keyword evidence="1" id="KW-0812">Transmembrane</keyword>
<dbReference type="AlphaFoldDB" id="A0A914ZFE7"/>
<reference evidence="3" key="1">
    <citation type="submission" date="2022-11" db="UniProtKB">
        <authorList>
            <consortium name="WormBaseParasite"/>
        </authorList>
    </citation>
    <scope>IDENTIFICATION</scope>
</reference>
<keyword evidence="2" id="KW-1185">Reference proteome</keyword>
<sequence>MPTLTGNSISSCRCNELLMRDQLRLRRRGILTFVTSTFAVLLFSYIHLVRFRKEAFFSRLHTCGTVTMANSFPEKCGSRLRSPQRMRNTQRSALAAARRQHAHQLRFCWTKIYCIPEVVSVVSVKYLKWIFIEHLPGTVYCRCTCR</sequence>